<dbReference type="EMBL" id="JAIWYP010000012">
    <property type="protein sequence ID" value="KAH3727205.1"/>
    <property type="molecule type" value="Genomic_DNA"/>
</dbReference>
<sequence>MIAFCLNCRGPLSACNPRGHFVGIRRACWEAGPRSTSLVLSGYSLITAWMVSPYCALVAYGGMVRVFPPPFVDSS</sequence>
<evidence type="ECO:0000313" key="1">
    <source>
        <dbReference type="EMBL" id="KAH3727205.1"/>
    </source>
</evidence>
<proteinExistence type="predicted"/>
<protein>
    <submittedName>
        <fullName evidence="1">Uncharacterized protein</fullName>
    </submittedName>
</protein>
<keyword evidence="2" id="KW-1185">Reference proteome</keyword>
<evidence type="ECO:0000313" key="2">
    <source>
        <dbReference type="Proteomes" id="UP000828390"/>
    </source>
</evidence>
<gene>
    <name evidence="1" type="ORF">DPMN_053134</name>
</gene>
<reference evidence="1" key="1">
    <citation type="journal article" date="2019" name="bioRxiv">
        <title>The Genome of the Zebra Mussel, Dreissena polymorpha: A Resource for Invasive Species Research.</title>
        <authorList>
            <person name="McCartney M.A."/>
            <person name="Auch B."/>
            <person name="Kono T."/>
            <person name="Mallez S."/>
            <person name="Zhang Y."/>
            <person name="Obille A."/>
            <person name="Becker A."/>
            <person name="Abrahante J.E."/>
            <person name="Garbe J."/>
            <person name="Badalamenti J.P."/>
            <person name="Herman A."/>
            <person name="Mangelson H."/>
            <person name="Liachko I."/>
            <person name="Sullivan S."/>
            <person name="Sone E.D."/>
            <person name="Koren S."/>
            <person name="Silverstein K.A.T."/>
            <person name="Beckman K.B."/>
            <person name="Gohl D.M."/>
        </authorList>
    </citation>
    <scope>NUCLEOTIDE SEQUENCE</scope>
    <source>
        <strain evidence="1">Duluth1</strain>
        <tissue evidence="1">Whole animal</tissue>
    </source>
</reference>
<accession>A0A9D4CN11</accession>
<comment type="caution">
    <text evidence="1">The sequence shown here is derived from an EMBL/GenBank/DDBJ whole genome shotgun (WGS) entry which is preliminary data.</text>
</comment>
<dbReference type="AlphaFoldDB" id="A0A9D4CN11"/>
<name>A0A9D4CN11_DREPO</name>
<reference evidence="1" key="2">
    <citation type="submission" date="2020-11" db="EMBL/GenBank/DDBJ databases">
        <authorList>
            <person name="McCartney M.A."/>
            <person name="Auch B."/>
            <person name="Kono T."/>
            <person name="Mallez S."/>
            <person name="Becker A."/>
            <person name="Gohl D.M."/>
            <person name="Silverstein K.A.T."/>
            <person name="Koren S."/>
            <person name="Bechman K.B."/>
            <person name="Herman A."/>
            <person name="Abrahante J.E."/>
            <person name="Garbe J."/>
        </authorList>
    </citation>
    <scope>NUCLEOTIDE SEQUENCE</scope>
    <source>
        <strain evidence="1">Duluth1</strain>
        <tissue evidence="1">Whole animal</tissue>
    </source>
</reference>
<organism evidence="1 2">
    <name type="scientific">Dreissena polymorpha</name>
    <name type="common">Zebra mussel</name>
    <name type="synonym">Mytilus polymorpha</name>
    <dbReference type="NCBI Taxonomy" id="45954"/>
    <lineage>
        <taxon>Eukaryota</taxon>
        <taxon>Metazoa</taxon>
        <taxon>Spiralia</taxon>
        <taxon>Lophotrochozoa</taxon>
        <taxon>Mollusca</taxon>
        <taxon>Bivalvia</taxon>
        <taxon>Autobranchia</taxon>
        <taxon>Heteroconchia</taxon>
        <taxon>Euheterodonta</taxon>
        <taxon>Imparidentia</taxon>
        <taxon>Neoheterodontei</taxon>
        <taxon>Myida</taxon>
        <taxon>Dreissenoidea</taxon>
        <taxon>Dreissenidae</taxon>
        <taxon>Dreissena</taxon>
    </lineage>
</organism>
<dbReference type="Proteomes" id="UP000828390">
    <property type="component" value="Unassembled WGS sequence"/>
</dbReference>